<reference evidence="7 8" key="1">
    <citation type="submission" date="2016-11" db="EMBL/GenBank/DDBJ databases">
        <title>The macronuclear genome of Stentor coeruleus: a giant cell with tiny introns.</title>
        <authorList>
            <person name="Slabodnick M."/>
            <person name="Ruby J.G."/>
            <person name="Reiff S.B."/>
            <person name="Swart E.C."/>
            <person name="Gosai S."/>
            <person name="Prabakaran S."/>
            <person name="Witkowska E."/>
            <person name="Larue G.E."/>
            <person name="Fisher S."/>
            <person name="Freeman R.M."/>
            <person name="Gunawardena J."/>
            <person name="Chu W."/>
            <person name="Stover N.A."/>
            <person name="Gregory B.D."/>
            <person name="Nowacki M."/>
            <person name="Derisi J."/>
            <person name="Roy S.W."/>
            <person name="Marshall W.F."/>
            <person name="Sood P."/>
        </authorList>
    </citation>
    <scope>NUCLEOTIDE SEQUENCE [LARGE SCALE GENOMIC DNA]</scope>
    <source>
        <strain evidence="7">WM001</strain>
    </source>
</reference>
<dbReference type="EMBL" id="MPUH01000026">
    <property type="protein sequence ID" value="OMJ94483.1"/>
    <property type="molecule type" value="Genomic_DNA"/>
</dbReference>
<sequence>MINNGPCLFCNATQQKHLAVNCEKYFKSVESTDYSKLNPDFIFAPLPKFAYFAEALKIMYKIFRYILKALRIEVVKSTSCCKSDCLSTLCILKQIFYDMSISYVKTGQYVDLRFLLQVIENSYLDFVWVESVLDALIILVHSFSIKTDGCFNNDIHKLIEPTIIEHYICECSSKYFLLLRSSNFYFTIEVNNADSFTYSFFNLKKMQDSQKKYKICDKPLCPYKESIKSDYLKVSPYYLIFKVIWNIAPFNIKMNSMSIELNTKDLFFCDCNEIYFLSLIVLRDKNKTWIFYNLNSRWYGNESGEVWDFLKLYDYIIEKSLVLEMMVYEKNMTIKNKSEVEKKDKKTEQDTRNIIEKNDMKVEQDTRKIIEKKVDDESLGITKEIVWECGICNTGNYDIYDICIKCETIRPGKTGWVCQFCLLLNPDYELQCQTCESYKPKLYLEPKVVKSFTEYSCPKCKNKVINGQHCKKCLENPFKEEYKTSQLGKSTVSSSLKNRKCNKCGQIINNDGPCLCTQNKLSASEKNRNLRSSLKAESPLKEPSNSKAGSLTKTNPFVVTGSSFYMSSSEKNDIKNQNIASKTVSPGNNLPQKQLLNSPYRKSAVNNPRKRN</sequence>
<evidence type="ECO:0000256" key="3">
    <source>
        <dbReference type="ARBA" id="ARBA00022833"/>
    </source>
</evidence>
<feature type="region of interest" description="Disordered" evidence="5">
    <location>
        <begin position="580"/>
        <end position="612"/>
    </location>
</feature>
<proteinExistence type="predicted"/>
<feature type="compositionally biased region" description="Polar residues" evidence="5">
    <location>
        <begin position="543"/>
        <end position="553"/>
    </location>
</feature>
<evidence type="ECO:0000259" key="6">
    <source>
        <dbReference type="PROSITE" id="PS50199"/>
    </source>
</evidence>
<feature type="compositionally biased region" description="Polar residues" evidence="5">
    <location>
        <begin position="580"/>
        <end position="597"/>
    </location>
</feature>
<comment type="caution">
    <text evidence="7">The sequence shown here is derived from an EMBL/GenBank/DDBJ whole genome shotgun (WGS) entry which is preliminary data.</text>
</comment>
<evidence type="ECO:0000256" key="2">
    <source>
        <dbReference type="ARBA" id="ARBA00022771"/>
    </source>
</evidence>
<keyword evidence="8" id="KW-1185">Reference proteome</keyword>
<dbReference type="GO" id="GO:0008270">
    <property type="term" value="F:zinc ion binding"/>
    <property type="evidence" value="ECO:0007669"/>
    <property type="project" value="UniProtKB-KW"/>
</dbReference>
<dbReference type="InterPro" id="IPR001876">
    <property type="entry name" value="Znf_RanBP2"/>
</dbReference>
<protein>
    <recommendedName>
        <fullName evidence="6">RanBP2-type domain-containing protein</fullName>
    </recommendedName>
</protein>
<dbReference type="PROSITE" id="PS50199">
    <property type="entry name" value="ZF_RANBP2_2"/>
    <property type="match status" value="1"/>
</dbReference>
<keyword evidence="3" id="KW-0862">Zinc</keyword>
<keyword evidence="1" id="KW-0479">Metal-binding</keyword>
<feature type="region of interest" description="Disordered" evidence="5">
    <location>
        <begin position="527"/>
        <end position="553"/>
    </location>
</feature>
<name>A0A1R2CZS6_9CILI</name>
<evidence type="ECO:0000256" key="1">
    <source>
        <dbReference type="ARBA" id="ARBA00022723"/>
    </source>
</evidence>
<feature type="domain" description="RanBP2-type" evidence="6">
    <location>
        <begin position="410"/>
        <end position="441"/>
    </location>
</feature>
<dbReference type="PROSITE" id="PS01358">
    <property type="entry name" value="ZF_RANBP2_1"/>
    <property type="match status" value="2"/>
</dbReference>
<keyword evidence="2 4" id="KW-0863">Zinc-finger</keyword>
<gene>
    <name evidence="7" type="ORF">SteCoe_2392</name>
</gene>
<evidence type="ECO:0000256" key="5">
    <source>
        <dbReference type="SAM" id="MobiDB-lite"/>
    </source>
</evidence>
<evidence type="ECO:0000256" key="4">
    <source>
        <dbReference type="PROSITE-ProRule" id="PRU00322"/>
    </source>
</evidence>
<dbReference type="Proteomes" id="UP000187209">
    <property type="component" value="Unassembled WGS sequence"/>
</dbReference>
<dbReference type="AlphaFoldDB" id="A0A1R2CZS6"/>
<dbReference type="OrthoDB" id="424012at2759"/>
<evidence type="ECO:0000313" key="7">
    <source>
        <dbReference type="EMBL" id="OMJ94483.1"/>
    </source>
</evidence>
<evidence type="ECO:0000313" key="8">
    <source>
        <dbReference type="Proteomes" id="UP000187209"/>
    </source>
</evidence>
<accession>A0A1R2CZS6</accession>
<organism evidence="7 8">
    <name type="scientific">Stentor coeruleus</name>
    <dbReference type="NCBI Taxonomy" id="5963"/>
    <lineage>
        <taxon>Eukaryota</taxon>
        <taxon>Sar</taxon>
        <taxon>Alveolata</taxon>
        <taxon>Ciliophora</taxon>
        <taxon>Postciliodesmatophora</taxon>
        <taxon>Heterotrichea</taxon>
        <taxon>Heterotrichida</taxon>
        <taxon>Stentoridae</taxon>
        <taxon>Stentor</taxon>
    </lineage>
</organism>